<gene>
    <name evidence="1" type="ORF">GXM_03532</name>
</gene>
<dbReference type="KEGG" id="nsh:GXM_03532"/>
<accession>A0A5P8W058</accession>
<keyword evidence="2" id="KW-1185">Reference proteome</keyword>
<dbReference type="Proteomes" id="UP000326678">
    <property type="component" value="Chromosome Gxm1"/>
</dbReference>
<keyword evidence="1" id="KW-0489">Methyltransferase</keyword>
<organism evidence="1 2">
    <name type="scientific">Nostoc sphaeroides CCNUC1</name>
    <dbReference type="NCBI Taxonomy" id="2653204"/>
    <lineage>
        <taxon>Bacteria</taxon>
        <taxon>Bacillati</taxon>
        <taxon>Cyanobacteriota</taxon>
        <taxon>Cyanophyceae</taxon>
        <taxon>Nostocales</taxon>
        <taxon>Nostocaceae</taxon>
        <taxon>Nostoc</taxon>
    </lineage>
</organism>
<dbReference type="AlphaFoldDB" id="A0A5P8W058"/>
<proteinExistence type="predicted"/>
<dbReference type="GO" id="GO:0032259">
    <property type="term" value="P:methylation"/>
    <property type="evidence" value="ECO:0007669"/>
    <property type="project" value="UniProtKB-KW"/>
</dbReference>
<dbReference type="GO" id="GO:0008168">
    <property type="term" value="F:methyltransferase activity"/>
    <property type="evidence" value="ECO:0007669"/>
    <property type="project" value="UniProtKB-KW"/>
</dbReference>
<evidence type="ECO:0000313" key="2">
    <source>
        <dbReference type="Proteomes" id="UP000326678"/>
    </source>
</evidence>
<dbReference type="EMBL" id="CP045226">
    <property type="protein sequence ID" value="QFS46052.1"/>
    <property type="molecule type" value="Genomic_DNA"/>
</dbReference>
<protein>
    <submittedName>
        <fullName evidence="1">SAM-dependent DNA methyltransferase</fullName>
    </submittedName>
</protein>
<evidence type="ECO:0000313" key="1">
    <source>
        <dbReference type="EMBL" id="QFS46052.1"/>
    </source>
</evidence>
<name>A0A5P8W058_9NOSO</name>
<reference evidence="1 2" key="1">
    <citation type="submission" date="2019-10" db="EMBL/GenBank/DDBJ databases">
        <title>Genomic and transcriptomic insights into the perfect genentic adaptation of a filamentous nitrogen-fixing cyanobacterium to rice fields.</title>
        <authorList>
            <person name="Chen Z."/>
        </authorList>
    </citation>
    <scope>NUCLEOTIDE SEQUENCE [LARGE SCALE GENOMIC DNA]</scope>
    <source>
        <strain evidence="1">CCNUC1</strain>
    </source>
</reference>
<keyword evidence="1" id="KW-0808">Transferase</keyword>
<sequence>MHEEVEHLASKDILANLAKLEVKIQQGYGEIGGIVKIINT</sequence>